<dbReference type="Gene3D" id="1.20.1250.20">
    <property type="entry name" value="MFS general substrate transporter like domains"/>
    <property type="match status" value="2"/>
</dbReference>
<dbReference type="EMBL" id="JBEPMM010000001">
    <property type="protein sequence ID" value="MET3691144.1"/>
    <property type="molecule type" value="Genomic_DNA"/>
</dbReference>
<feature type="transmembrane region" description="Helical" evidence="4">
    <location>
        <begin position="68"/>
        <end position="88"/>
    </location>
</feature>
<evidence type="ECO:0000256" key="1">
    <source>
        <dbReference type="ARBA" id="ARBA00022692"/>
    </source>
</evidence>
<feature type="domain" description="Major facilitator superfamily (MFS) profile" evidence="5">
    <location>
        <begin position="27"/>
        <end position="429"/>
    </location>
</feature>
<organism evidence="6 7">
    <name type="scientific">Methylobacterium goesingense</name>
    <dbReference type="NCBI Taxonomy" id="243690"/>
    <lineage>
        <taxon>Bacteria</taxon>
        <taxon>Pseudomonadati</taxon>
        <taxon>Pseudomonadota</taxon>
        <taxon>Alphaproteobacteria</taxon>
        <taxon>Hyphomicrobiales</taxon>
        <taxon>Methylobacteriaceae</taxon>
        <taxon>Methylobacterium</taxon>
    </lineage>
</organism>
<feature type="transmembrane region" description="Helical" evidence="4">
    <location>
        <begin position="152"/>
        <end position="173"/>
    </location>
</feature>
<feature type="transmembrane region" description="Helical" evidence="4">
    <location>
        <begin position="95"/>
        <end position="114"/>
    </location>
</feature>
<keyword evidence="7" id="KW-1185">Reference proteome</keyword>
<dbReference type="InterPro" id="IPR050327">
    <property type="entry name" value="Proton-linked_MCT"/>
</dbReference>
<name>A0ABV2L003_9HYPH</name>
<feature type="transmembrane region" description="Helical" evidence="4">
    <location>
        <begin position="317"/>
        <end position="335"/>
    </location>
</feature>
<feature type="transmembrane region" description="Helical" evidence="4">
    <location>
        <begin position="373"/>
        <end position="394"/>
    </location>
</feature>
<feature type="transmembrane region" description="Helical" evidence="4">
    <location>
        <begin position="406"/>
        <end position="425"/>
    </location>
</feature>
<dbReference type="Proteomes" id="UP001549145">
    <property type="component" value="Unassembled WGS sequence"/>
</dbReference>
<evidence type="ECO:0000313" key="6">
    <source>
        <dbReference type="EMBL" id="MET3691144.1"/>
    </source>
</evidence>
<dbReference type="Pfam" id="PF07690">
    <property type="entry name" value="MFS_1"/>
    <property type="match status" value="1"/>
</dbReference>
<feature type="transmembrane region" description="Helical" evidence="4">
    <location>
        <begin position="272"/>
        <end position="296"/>
    </location>
</feature>
<dbReference type="InterPro" id="IPR020846">
    <property type="entry name" value="MFS_dom"/>
</dbReference>
<dbReference type="InterPro" id="IPR026355">
    <property type="entry name" value="Oxa/Form_antiport"/>
</dbReference>
<comment type="caution">
    <text evidence="6">The sequence shown here is derived from an EMBL/GenBank/DDBJ whole genome shotgun (WGS) entry which is preliminary data.</text>
</comment>
<dbReference type="PANTHER" id="PTHR11360">
    <property type="entry name" value="MONOCARBOXYLATE TRANSPORTER"/>
    <property type="match status" value="1"/>
</dbReference>
<feature type="transmembrane region" description="Helical" evidence="4">
    <location>
        <begin position="240"/>
        <end position="266"/>
    </location>
</feature>
<reference evidence="6 7" key="1">
    <citation type="submission" date="2024-06" db="EMBL/GenBank/DDBJ databases">
        <title>Genomic Encyclopedia of Type Strains, Phase IV (KMG-IV): sequencing the most valuable type-strain genomes for metagenomic binning, comparative biology and taxonomic classification.</title>
        <authorList>
            <person name="Goeker M."/>
        </authorList>
    </citation>
    <scope>NUCLEOTIDE SEQUENCE [LARGE SCALE GENOMIC DNA]</scope>
    <source>
        <strain evidence="6 7">DSM 21331</strain>
    </source>
</reference>
<dbReference type="PANTHER" id="PTHR11360:SF304">
    <property type="entry name" value="MFS DOMAIN-CONTAINING PROTEIN"/>
    <property type="match status" value="1"/>
</dbReference>
<dbReference type="NCBIfam" id="TIGR04259">
    <property type="entry name" value="oxa_formateAnti"/>
    <property type="match status" value="1"/>
</dbReference>
<gene>
    <name evidence="6" type="ORF">ABID43_000663</name>
</gene>
<keyword evidence="1 4" id="KW-0812">Transmembrane</keyword>
<feature type="transmembrane region" description="Helical" evidence="4">
    <location>
        <begin position="185"/>
        <end position="204"/>
    </location>
</feature>
<feature type="transmembrane region" description="Helical" evidence="4">
    <location>
        <begin position="341"/>
        <end position="361"/>
    </location>
</feature>
<dbReference type="CDD" id="cd17353">
    <property type="entry name" value="MFS_OFA_like"/>
    <property type="match status" value="1"/>
</dbReference>
<feature type="transmembrane region" description="Helical" evidence="4">
    <location>
        <begin position="120"/>
        <end position="140"/>
    </location>
</feature>
<dbReference type="PROSITE" id="PS50850">
    <property type="entry name" value="MFS"/>
    <property type="match status" value="1"/>
</dbReference>
<dbReference type="RefSeq" id="WP_238278551.1">
    <property type="nucleotide sequence ID" value="NZ_BPQL01000038.1"/>
</dbReference>
<accession>A0ABV2L003</accession>
<proteinExistence type="predicted"/>
<evidence type="ECO:0000256" key="4">
    <source>
        <dbReference type="SAM" id="Phobius"/>
    </source>
</evidence>
<dbReference type="InterPro" id="IPR036259">
    <property type="entry name" value="MFS_trans_sf"/>
</dbReference>
<keyword evidence="2 4" id="KW-1133">Transmembrane helix</keyword>
<dbReference type="InterPro" id="IPR011701">
    <property type="entry name" value="MFS"/>
</dbReference>
<feature type="transmembrane region" description="Helical" evidence="4">
    <location>
        <begin position="31"/>
        <end position="48"/>
    </location>
</feature>
<evidence type="ECO:0000256" key="3">
    <source>
        <dbReference type="ARBA" id="ARBA00023136"/>
    </source>
</evidence>
<evidence type="ECO:0000256" key="2">
    <source>
        <dbReference type="ARBA" id="ARBA00022989"/>
    </source>
</evidence>
<protein>
    <submittedName>
        <fullName evidence="6">OFA family oxalate/formate antiporter-like MFS transporter</fullName>
    </submittedName>
</protein>
<evidence type="ECO:0000313" key="7">
    <source>
        <dbReference type="Proteomes" id="UP001549145"/>
    </source>
</evidence>
<evidence type="ECO:0000259" key="5">
    <source>
        <dbReference type="PROSITE" id="PS50850"/>
    </source>
</evidence>
<dbReference type="SUPFAM" id="SSF103473">
    <property type="entry name" value="MFS general substrate transporter"/>
    <property type="match status" value="1"/>
</dbReference>
<sequence>MTARIAPAEAGPRLTATAGVDSPPLGRWGQLILGVLCMSMIANLQYGWTLFVDPIQQKFGWERTAIQWAFTIFVVMETWLVPVEGWFVDKYGPRLVTIFGGALCALGWVMNSYADTLTMLYAAAAISGIGAGAVYGTCVGNALKWFPDRRGFAAGLTAAGFGAGSALTVIPIANMIRDSGYQHTFLVFGLGQGLIVMLAALLLVSPSAAFKDRMLAGRTQTVNIVTRRQYSTAEMVRTPVFWLLYLMFVMMAAGGLMAAASLAPIAKDFQVAGVPVSLMGLTLPALTFALTIDRVLNGVTRPFFGWVSDKIGRENTMVIAFLIEGAGILALGMFAHIPMAFVLLTGLVFFAWGEIYSLFPATCSDTYGDKNAAANAGLLYTAKGTAALLLPILLTIQAKTGTWQTVFYVASGMAFLAGFLALFVLKPMRARFIARS</sequence>
<keyword evidence="3 4" id="KW-0472">Membrane</keyword>